<organism evidence="2 3">
    <name type="scientific">Podarcis lilfordi</name>
    <name type="common">Lilford's wall lizard</name>
    <dbReference type="NCBI Taxonomy" id="74358"/>
    <lineage>
        <taxon>Eukaryota</taxon>
        <taxon>Metazoa</taxon>
        <taxon>Chordata</taxon>
        <taxon>Craniata</taxon>
        <taxon>Vertebrata</taxon>
        <taxon>Euteleostomi</taxon>
        <taxon>Lepidosauria</taxon>
        <taxon>Squamata</taxon>
        <taxon>Bifurcata</taxon>
        <taxon>Unidentata</taxon>
        <taxon>Episquamata</taxon>
        <taxon>Laterata</taxon>
        <taxon>Lacertibaenia</taxon>
        <taxon>Lacertidae</taxon>
        <taxon>Podarcis</taxon>
    </lineage>
</organism>
<protein>
    <submittedName>
        <fullName evidence="2">Uncharacterized protein</fullName>
    </submittedName>
</protein>
<name>A0AA35JYF4_9SAUR</name>
<gene>
    <name evidence="2" type="ORF">PODLI_1B013390</name>
</gene>
<dbReference type="AlphaFoldDB" id="A0AA35JYF4"/>
<reference evidence="2" key="1">
    <citation type="submission" date="2022-12" db="EMBL/GenBank/DDBJ databases">
        <authorList>
            <person name="Alioto T."/>
            <person name="Alioto T."/>
            <person name="Gomez Garrido J."/>
        </authorList>
    </citation>
    <scope>NUCLEOTIDE SEQUENCE</scope>
</reference>
<evidence type="ECO:0000313" key="3">
    <source>
        <dbReference type="Proteomes" id="UP001178461"/>
    </source>
</evidence>
<dbReference type="Proteomes" id="UP001178461">
    <property type="component" value="Chromosome 2"/>
</dbReference>
<accession>A0AA35JYF4</accession>
<keyword evidence="1" id="KW-1133">Transmembrane helix</keyword>
<keyword evidence="3" id="KW-1185">Reference proteome</keyword>
<dbReference type="EMBL" id="OX395127">
    <property type="protein sequence ID" value="CAI5767414.1"/>
    <property type="molecule type" value="Genomic_DNA"/>
</dbReference>
<keyword evidence="1" id="KW-0812">Transmembrane</keyword>
<evidence type="ECO:0000256" key="1">
    <source>
        <dbReference type="SAM" id="Phobius"/>
    </source>
</evidence>
<sequence>MTLLKRVLEACTPPHKSHLKFFILWGWFIHFILAVILRGNLGCCVMRPFHLLFFLLPHPFLEQEEFLYSFLHRVPGKQLPLMQGGWGQHTHSFTAERITA</sequence>
<proteinExistence type="predicted"/>
<evidence type="ECO:0000313" key="2">
    <source>
        <dbReference type="EMBL" id="CAI5767414.1"/>
    </source>
</evidence>
<keyword evidence="1" id="KW-0472">Membrane</keyword>
<feature type="transmembrane region" description="Helical" evidence="1">
    <location>
        <begin position="21"/>
        <end position="41"/>
    </location>
</feature>